<keyword evidence="3" id="KW-1185">Reference proteome</keyword>
<proteinExistence type="predicted"/>
<protein>
    <submittedName>
        <fullName evidence="2">Uncharacterized protein</fullName>
    </submittedName>
</protein>
<dbReference type="EMBL" id="JYDL01000068">
    <property type="protein sequence ID" value="KRX18774.1"/>
    <property type="molecule type" value="Genomic_DNA"/>
</dbReference>
<dbReference type="Proteomes" id="UP000054630">
    <property type="component" value="Unassembled WGS sequence"/>
</dbReference>
<dbReference type="AlphaFoldDB" id="A0A0V0RWB9"/>
<organism evidence="2 3">
    <name type="scientific">Trichinella nelsoni</name>
    <dbReference type="NCBI Taxonomy" id="6336"/>
    <lineage>
        <taxon>Eukaryota</taxon>
        <taxon>Metazoa</taxon>
        <taxon>Ecdysozoa</taxon>
        <taxon>Nematoda</taxon>
        <taxon>Enoplea</taxon>
        <taxon>Dorylaimia</taxon>
        <taxon>Trichinellida</taxon>
        <taxon>Trichinellidae</taxon>
        <taxon>Trichinella</taxon>
    </lineage>
</organism>
<gene>
    <name evidence="2" type="ORF">T07_8010</name>
</gene>
<feature type="region of interest" description="Disordered" evidence="1">
    <location>
        <begin position="1"/>
        <end position="62"/>
    </location>
</feature>
<comment type="caution">
    <text evidence="2">The sequence shown here is derived from an EMBL/GenBank/DDBJ whole genome shotgun (WGS) entry which is preliminary data.</text>
</comment>
<sequence length="62" mass="7154">MKQKNSLNSVPSKTTDHGQDKAHHGRPSETIPQPKQRQQQQREHSFPCTAPARENQVPQDRR</sequence>
<name>A0A0V0RWB9_9BILA</name>
<evidence type="ECO:0000313" key="2">
    <source>
        <dbReference type="EMBL" id="KRX18774.1"/>
    </source>
</evidence>
<accession>A0A0V0RWB9</accession>
<reference evidence="2 3" key="1">
    <citation type="submission" date="2015-01" db="EMBL/GenBank/DDBJ databases">
        <title>Evolution of Trichinella species and genotypes.</title>
        <authorList>
            <person name="Korhonen P.K."/>
            <person name="Edoardo P."/>
            <person name="Giuseppe L.R."/>
            <person name="Gasser R.B."/>
        </authorList>
    </citation>
    <scope>NUCLEOTIDE SEQUENCE [LARGE SCALE GENOMIC DNA]</scope>
    <source>
        <strain evidence="2">ISS37</strain>
    </source>
</reference>
<evidence type="ECO:0000313" key="3">
    <source>
        <dbReference type="Proteomes" id="UP000054630"/>
    </source>
</evidence>
<feature type="compositionally biased region" description="Polar residues" evidence="1">
    <location>
        <begin position="1"/>
        <end position="13"/>
    </location>
</feature>
<evidence type="ECO:0000256" key="1">
    <source>
        <dbReference type="SAM" id="MobiDB-lite"/>
    </source>
</evidence>